<dbReference type="AlphaFoldDB" id="A0A1T4P2I6"/>
<dbReference type="InterPro" id="IPR024232">
    <property type="entry name" value="SpoIIIAH"/>
</dbReference>
<dbReference type="RefSeq" id="WP_078810455.1">
    <property type="nucleotide sequence ID" value="NZ_FUWM01000017.1"/>
</dbReference>
<sequence length="189" mass="21591">MSIVLRKKVIWFLVLMLWVGMVSAIVVYNVDDSVPANELKINEKIKPEEKLRLAEQKAVSVAKVNQKVKNEKKDFFVEYRLERDKIRSEQVNLLREMINNPNSNQDLKSKAQNRLLGITKNLEKEMEIESLIRARGYKDAITFIHQNSVDIIVSTKGLKKKDVAKIGDIVAKTTGLGLEDITIIEKTLS</sequence>
<evidence type="ECO:0000313" key="2">
    <source>
        <dbReference type="Proteomes" id="UP000190625"/>
    </source>
</evidence>
<organism evidence="1 2">
    <name type="scientific">Selenihalanaerobacter shriftii</name>
    <dbReference type="NCBI Taxonomy" id="142842"/>
    <lineage>
        <taxon>Bacteria</taxon>
        <taxon>Bacillati</taxon>
        <taxon>Bacillota</taxon>
        <taxon>Clostridia</taxon>
        <taxon>Halanaerobiales</taxon>
        <taxon>Halobacteroidaceae</taxon>
        <taxon>Selenihalanaerobacter</taxon>
    </lineage>
</organism>
<dbReference type="Gene3D" id="1.10.287.4300">
    <property type="entry name" value="Stage III sporulation protein AH-like"/>
    <property type="match status" value="1"/>
</dbReference>
<dbReference type="STRING" id="142842.SAMN02745118_02019"/>
<keyword evidence="2" id="KW-1185">Reference proteome</keyword>
<dbReference type="Proteomes" id="UP000190625">
    <property type="component" value="Unassembled WGS sequence"/>
</dbReference>
<gene>
    <name evidence="1" type="ORF">SAMN02745118_02019</name>
</gene>
<dbReference type="InterPro" id="IPR038503">
    <property type="entry name" value="SpoIIIAH_sf"/>
</dbReference>
<dbReference type="EMBL" id="FUWM01000017">
    <property type="protein sequence ID" value="SJZ85735.1"/>
    <property type="molecule type" value="Genomic_DNA"/>
</dbReference>
<protein>
    <submittedName>
        <fullName evidence="1">Stage III sporulation protein AH</fullName>
    </submittedName>
</protein>
<evidence type="ECO:0000313" key="1">
    <source>
        <dbReference type="EMBL" id="SJZ85735.1"/>
    </source>
</evidence>
<reference evidence="2" key="1">
    <citation type="submission" date="2017-02" db="EMBL/GenBank/DDBJ databases">
        <authorList>
            <person name="Varghese N."/>
            <person name="Submissions S."/>
        </authorList>
    </citation>
    <scope>NUCLEOTIDE SEQUENCE [LARGE SCALE GENOMIC DNA]</scope>
    <source>
        <strain evidence="2">ATCC BAA-73</strain>
    </source>
</reference>
<dbReference type="OrthoDB" id="1680784at2"/>
<name>A0A1T4P2I6_9FIRM</name>
<proteinExistence type="predicted"/>
<dbReference type="Pfam" id="PF12685">
    <property type="entry name" value="SpoIIIAH"/>
    <property type="match status" value="1"/>
</dbReference>
<accession>A0A1T4P2I6</accession>